<protein>
    <submittedName>
        <fullName evidence="1">Uncharacterized protein</fullName>
    </submittedName>
</protein>
<comment type="caution">
    <text evidence="1">The sequence shown here is derived from an EMBL/GenBank/DDBJ whole genome shotgun (WGS) entry which is preliminary data.</text>
</comment>
<sequence length="59" mass="6383">MSIGARFVRCGKAPCGKLPHGAFFRSVSRAAALPRLFAFDRGRAIAHSGETDRRLDALP</sequence>
<evidence type="ECO:0000313" key="1">
    <source>
        <dbReference type="EMBL" id="KWZ42409.1"/>
    </source>
</evidence>
<organism evidence="1 2">
    <name type="scientific">Burkholderia savannae</name>
    <dbReference type="NCBI Taxonomy" id="1637837"/>
    <lineage>
        <taxon>Bacteria</taxon>
        <taxon>Pseudomonadati</taxon>
        <taxon>Pseudomonadota</taxon>
        <taxon>Betaproteobacteria</taxon>
        <taxon>Burkholderiales</taxon>
        <taxon>Burkholderiaceae</taxon>
        <taxon>Burkholderia</taxon>
        <taxon>pseudomallei group</taxon>
    </lineage>
</organism>
<proteinExistence type="predicted"/>
<dbReference type="Proteomes" id="UP000070255">
    <property type="component" value="Unassembled WGS sequence"/>
</dbReference>
<keyword evidence="2" id="KW-1185">Reference proteome</keyword>
<evidence type="ECO:0000313" key="2">
    <source>
        <dbReference type="Proteomes" id="UP000070255"/>
    </source>
</evidence>
<name>A0ABR5TBM2_9BURK</name>
<gene>
    <name evidence="1" type="ORF">WS72_05655</name>
</gene>
<dbReference type="EMBL" id="LNJQ01000001">
    <property type="protein sequence ID" value="KWZ42409.1"/>
    <property type="molecule type" value="Genomic_DNA"/>
</dbReference>
<reference evidence="1 2" key="1">
    <citation type="submission" date="2015-11" db="EMBL/GenBank/DDBJ databases">
        <authorList>
            <person name="Sahl J."/>
            <person name="Wagner D."/>
            <person name="Keim P."/>
        </authorList>
    </citation>
    <scope>NUCLEOTIDE SEQUENCE [LARGE SCALE GENOMIC DNA]</scope>
    <source>
        <strain evidence="1 2">BDU18</strain>
    </source>
</reference>
<accession>A0ABR5TBM2</accession>